<dbReference type="EMBL" id="JAYKXP010000064">
    <property type="protein sequence ID" value="KAK7032496.1"/>
    <property type="molecule type" value="Genomic_DNA"/>
</dbReference>
<gene>
    <name evidence="2" type="ORF">VNI00_013065</name>
</gene>
<dbReference type="AlphaFoldDB" id="A0AAW0BZT2"/>
<accession>A0AAW0BZT2</accession>
<dbReference type="Gene3D" id="3.10.129.10">
    <property type="entry name" value="Hotdog Thioesterase"/>
    <property type="match status" value="1"/>
</dbReference>
<dbReference type="PANTHER" id="PTHR12475">
    <property type="match status" value="1"/>
</dbReference>
<reference evidence="2 3" key="1">
    <citation type="submission" date="2024-01" db="EMBL/GenBank/DDBJ databases">
        <title>A draft genome for a cacao thread blight-causing isolate of Paramarasmius palmivorus.</title>
        <authorList>
            <person name="Baruah I.K."/>
            <person name="Bukari Y."/>
            <person name="Amoako-Attah I."/>
            <person name="Meinhardt L.W."/>
            <person name="Bailey B.A."/>
            <person name="Cohen S.P."/>
        </authorList>
    </citation>
    <scope>NUCLEOTIDE SEQUENCE [LARGE SCALE GENOMIC DNA]</scope>
    <source>
        <strain evidence="2 3">GH-12</strain>
    </source>
</reference>
<proteinExistence type="inferred from homology"/>
<comment type="similarity">
    <text evidence="1">Belongs to the lcsJ thioesterase family.</text>
</comment>
<keyword evidence="3" id="KW-1185">Reference proteome</keyword>
<dbReference type="SUPFAM" id="SSF54637">
    <property type="entry name" value="Thioesterase/thiol ester dehydrase-isomerase"/>
    <property type="match status" value="1"/>
</dbReference>
<dbReference type="InterPro" id="IPR029069">
    <property type="entry name" value="HotDog_dom_sf"/>
</dbReference>
<name>A0AAW0BZT2_9AGAR</name>
<dbReference type="PANTHER" id="PTHR12475:SF4">
    <property type="entry name" value="PROTEIN THEM6"/>
    <property type="match status" value="1"/>
</dbReference>
<evidence type="ECO:0000313" key="2">
    <source>
        <dbReference type="EMBL" id="KAK7032496.1"/>
    </source>
</evidence>
<dbReference type="Pfam" id="PF13279">
    <property type="entry name" value="4HBT_2"/>
    <property type="match status" value="1"/>
</dbReference>
<evidence type="ECO:0000313" key="3">
    <source>
        <dbReference type="Proteomes" id="UP001383192"/>
    </source>
</evidence>
<evidence type="ECO:0000256" key="1">
    <source>
        <dbReference type="ARBA" id="ARBA00038476"/>
    </source>
</evidence>
<comment type="caution">
    <text evidence="2">The sequence shown here is derived from an EMBL/GenBank/DDBJ whole genome shotgun (WGS) entry which is preliminary data.</text>
</comment>
<dbReference type="Proteomes" id="UP001383192">
    <property type="component" value="Unassembled WGS sequence"/>
</dbReference>
<sequence length="371" mass="41205">MSSLVKHPLLRNLNLPPAMLTLLSRILEANYKLGAKYLLGLVLLLNIRAFPFVWHFRVFRPVYRIWLGVLSVRLKSALLLRSPSQKHQAIEAYFHGRSPVGVNLLNHITIFRSFASIDESDYNLHLSNSSYAKALDGARFKAACDLFPHFLRAGGRIALAGTSFSFLKEIPILAPYEVRVSVQGWDSKWMYVVCKFVTKNKKSSTKKTAPSPPSTSFINDTSPGISIAPTPLPNPNPNSASTNLASVDAKLSSVDKEVEEGYTLHTVSISQLCFKVGRITVPPAVVFATNGMTSQPSSSASALPKTYEKVREILSQRDGLKKLREVYKGGWRESPWVEFVEEAFRDIEEQRKERTGVLSGAKSALEGARLL</sequence>
<protein>
    <submittedName>
        <fullName evidence="2">Uncharacterized protein</fullName>
    </submittedName>
</protein>
<dbReference type="InterPro" id="IPR051490">
    <property type="entry name" value="THEM6_lcsJ_thioesterase"/>
</dbReference>
<organism evidence="2 3">
    <name type="scientific">Paramarasmius palmivorus</name>
    <dbReference type="NCBI Taxonomy" id="297713"/>
    <lineage>
        <taxon>Eukaryota</taxon>
        <taxon>Fungi</taxon>
        <taxon>Dikarya</taxon>
        <taxon>Basidiomycota</taxon>
        <taxon>Agaricomycotina</taxon>
        <taxon>Agaricomycetes</taxon>
        <taxon>Agaricomycetidae</taxon>
        <taxon>Agaricales</taxon>
        <taxon>Marasmiineae</taxon>
        <taxon>Marasmiaceae</taxon>
        <taxon>Paramarasmius</taxon>
    </lineage>
</organism>